<dbReference type="STRING" id="94130.A0A2Z6RHK5"/>
<evidence type="ECO:0000256" key="7">
    <source>
        <dbReference type="ARBA" id="ARBA00051441"/>
    </source>
</evidence>
<keyword evidence="13" id="KW-1185">Reference proteome</keyword>
<dbReference type="EMBL" id="BEXD01001935">
    <property type="protein sequence ID" value="GBB96381.1"/>
    <property type="molecule type" value="Genomic_DNA"/>
</dbReference>
<evidence type="ECO:0000256" key="6">
    <source>
        <dbReference type="ARBA" id="ARBA00029440"/>
    </source>
</evidence>
<dbReference type="Gene3D" id="3.90.1150.10">
    <property type="entry name" value="Aspartate Aminotransferase, domain 1"/>
    <property type="match status" value="1"/>
</dbReference>
<evidence type="ECO:0000256" key="11">
    <source>
        <dbReference type="SAM" id="MobiDB-lite"/>
    </source>
</evidence>
<reference evidence="12 13" key="1">
    <citation type="submission" date="2017-11" db="EMBL/GenBank/DDBJ databases">
        <title>The genome of Rhizophagus clarus HR1 reveals common genetic basis of auxotrophy among arbuscular mycorrhizal fungi.</title>
        <authorList>
            <person name="Kobayashi Y."/>
        </authorList>
    </citation>
    <scope>NUCLEOTIDE SEQUENCE [LARGE SCALE GENOMIC DNA]</scope>
    <source>
        <strain evidence="12 13">HR1</strain>
    </source>
</reference>
<dbReference type="GO" id="GO:0019346">
    <property type="term" value="P:transsulfuration"/>
    <property type="evidence" value="ECO:0007669"/>
    <property type="project" value="InterPro"/>
</dbReference>
<dbReference type="InterPro" id="IPR051750">
    <property type="entry name" value="Trans-sulfuration_enzymes"/>
</dbReference>
<evidence type="ECO:0000256" key="3">
    <source>
        <dbReference type="ARBA" id="ARBA00022679"/>
    </source>
</evidence>
<proteinExistence type="predicted"/>
<dbReference type="FunFam" id="3.40.640.10:FF:000111">
    <property type="entry name" value="Cystathionine gamma-synthase"/>
    <property type="match status" value="1"/>
</dbReference>
<feature type="compositionally biased region" description="Low complexity" evidence="11">
    <location>
        <begin position="219"/>
        <end position="228"/>
    </location>
</feature>
<dbReference type="InterPro" id="IPR015422">
    <property type="entry name" value="PyrdxlP-dep_Trfase_small"/>
</dbReference>
<name>A0A2Z6RHK5_9GLOM</name>
<comment type="function">
    <text evidence="8">Catalyzes the formation of L-cystathionine from O-succinyl-L-homoserine (OSHS) and L-cysteine, via a gamma-replacement reaction. In the absence of thiol, catalyzes gamma-elimination to form 2-oxobutanoate, succinate and ammonia.</text>
</comment>
<evidence type="ECO:0000256" key="9">
    <source>
        <dbReference type="ARBA" id="ARBA00066530"/>
    </source>
</evidence>
<comment type="catalytic activity">
    <reaction evidence="7">
        <text>O-succinyl-L-homoserine + L-cysteine = L,L-cystathionine + succinate + H(+)</text>
        <dbReference type="Rhea" id="RHEA:20397"/>
        <dbReference type="ChEBI" id="CHEBI:15378"/>
        <dbReference type="ChEBI" id="CHEBI:30031"/>
        <dbReference type="ChEBI" id="CHEBI:35235"/>
        <dbReference type="ChEBI" id="CHEBI:57661"/>
        <dbReference type="ChEBI" id="CHEBI:58161"/>
        <dbReference type="EC" id="2.5.1.48"/>
    </reaction>
</comment>
<sequence length="664" mass="74896">MRLSYGWSSKKIAMTSTSYSPSTEIGSPIPANTSHAISVSLPTWRDNVDYEEAAERVVSRMRCGYPRFFIHPQIKQLITICDQKFAKITETCLLFPSRKSAQRCRDFILQYYKQTTPASPSTSSTPCVRLAEITVVPPDQTKSSFQGSVTLHVILFPKDAFPIAKSYWQHTGEGISSRCAEYSLNIMQAKHDEKSSIIENCNEKSSISLRRPIFHKRYSSNTRTSNNKNKFDEDSTFSEPKSQTSPTDSTFAEKSATVEENFYVEERYGRNLPITFADKAKIALRRRIAGVLGVEEQSDVSEIDNNNYNIDGVINKKIESTNVTERGIKGVTEDDVFLFPTGMSSIFHAHRYILSAFSPNKSICFGFPYVDTLKILEKFGPGCHFYGNGTPEDIDQIEKLLESGEKISALFCEFPSNPLCRSADLKRLRSLADKYDFLIVVDETIGNFINVSVLEWADILVSSLTKIFSGASNVMGGGLVLNPQKKHYEKLKQVIKQDFEDLVWSEDAIFLERNSRTFRDRILKINKSTEELCDFLSKSPKVKKVYYPKYITPEIYSQYKKVDGGYGGLFSLTFYSSKASQQFFDSLPIAKGPSLGTNFTLACPYTILAHYLELDWAAKFGVEADLIRVSVGLEDKETLLSGFQKGLDAITEEEETVNNTDIIF</sequence>
<gene>
    <name evidence="12" type="ORF">RclHR1_02740012</name>
</gene>
<dbReference type="Pfam" id="PF01053">
    <property type="entry name" value="Cys_Met_Meta_PP"/>
    <property type="match status" value="1"/>
</dbReference>
<dbReference type="AlphaFoldDB" id="A0A2Z6RHK5"/>
<keyword evidence="4" id="KW-0663">Pyridoxal phosphate</keyword>
<organism evidence="12 13">
    <name type="scientific">Rhizophagus clarus</name>
    <dbReference type="NCBI Taxonomy" id="94130"/>
    <lineage>
        <taxon>Eukaryota</taxon>
        <taxon>Fungi</taxon>
        <taxon>Fungi incertae sedis</taxon>
        <taxon>Mucoromycota</taxon>
        <taxon>Glomeromycotina</taxon>
        <taxon>Glomeromycetes</taxon>
        <taxon>Glomerales</taxon>
        <taxon>Glomeraceae</taxon>
        <taxon>Rhizophagus</taxon>
    </lineage>
</organism>
<evidence type="ECO:0000256" key="10">
    <source>
        <dbReference type="ARBA" id="ARBA00083849"/>
    </source>
</evidence>
<dbReference type="InterPro" id="IPR015424">
    <property type="entry name" value="PyrdxlP-dep_Trfase"/>
</dbReference>
<keyword evidence="5" id="KW-0486">Methionine biosynthesis</keyword>
<accession>A0A2Z6RHK5</accession>
<feature type="compositionally biased region" description="Polar residues" evidence="11">
    <location>
        <begin position="237"/>
        <end position="252"/>
    </location>
</feature>
<dbReference type="Gene3D" id="3.40.640.10">
    <property type="entry name" value="Type I PLP-dependent aspartate aminotransferase-like (Major domain)"/>
    <property type="match status" value="1"/>
</dbReference>
<dbReference type="InterPro" id="IPR015421">
    <property type="entry name" value="PyrdxlP-dep_Trfase_major"/>
</dbReference>
<comment type="pathway">
    <text evidence="6">Amino-acid biosynthesis.</text>
</comment>
<comment type="cofactor">
    <cofactor evidence="1">
        <name>pyridoxal 5'-phosphate</name>
        <dbReference type="ChEBI" id="CHEBI:597326"/>
    </cofactor>
</comment>
<evidence type="ECO:0000256" key="4">
    <source>
        <dbReference type="ARBA" id="ARBA00022898"/>
    </source>
</evidence>
<dbReference type="EC" id="2.5.1.48" evidence="9"/>
<dbReference type="InterPro" id="IPR000277">
    <property type="entry name" value="Cys/Met-Metab_PyrdxlP-dep_enz"/>
</dbReference>
<protein>
    <recommendedName>
        <fullName evidence="9">cystathionine gamma-synthase</fullName>
        <ecNumber evidence="9">2.5.1.48</ecNumber>
    </recommendedName>
    <alternativeName>
        <fullName evidence="10">O-succinylhomoserine (thiol)-lyase</fullName>
    </alternativeName>
</protein>
<evidence type="ECO:0000313" key="13">
    <source>
        <dbReference type="Proteomes" id="UP000247702"/>
    </source>
</evidence>
<dbReference type="PANTHER" id="PTHR42699:SF1">
    <property type="entry name" value="CYSTATHIONINE GAMMA-SYNTHASE-RELATED"/>
    <property type="match status" value="1"/>
</dbReference>
<evidence type="ECO:0000256" key="5">
    <source>
        <dbReference type="ARBA" id="ARBA00023167"/>
    </source>
</evidence>
<keyword evidence="2" id="KW-0028">Amino-acid biosynthesis</keyword>
<evidence type="ECO:0000256" key="2">
    <source>
        <dbReference type="ARBA" id="ARBA00022605"/>
    </source>
</evidence>
<dbReference type="SUPFAM" id="SSF53383">
    <property type="entry name" value="PLP-dependent transferases"/>
    <property type="match status" value="1"/>
</dbReference>
<feature type="region of interest" description="Disordered" evidence="11">
    <location>
        <begin position="218"/>
        <end position="253"/>
    </location>
</feature>
<dbReference type="PANTHER" id="PTHR42699">
    <property type="match status" value="1"/>
</dbReference>
<dbReference type="FunFam" id="3.90.1150.10:FF:000063">
    <property type="entry name" value="Probable cystathionine gamma-synthase"/>
    <property type="match status" value="1"/>
</dbReference>
<evidence type="ECO:0000313" key="12">
    <source>
        <dbReference type="EMBL" id="GBB96381.1"/>
    </source>
</evidence>
<evidence type="ECO:0000256" key="1">
    <source>
        <dbReference type="ARBA" id="ARBA00001933"/>
    </source>
</evidence>
<dbReference type="GO" id="GO:0030170">
    <property type="term" value="F:pyridoxal phosphate binding"/>
    <property type="evidence" value="ECO:0007669"/>
    <property type="project" value="InterPro"/>
</dbReference>
<dbReference type="GO" id="GO:0009086">
    <property type="term" value="P:methionine biosynthetic process"/>
    <property type="evidence" value="ECO:0007669"/>
    <property type="project" value="UniProtKB-KW"/>
</dbReference>
<keyword evidence="3" id="KW-0808">Transferase</keyword>
<dbReference type="GO" id="GO:0003962">
    <property type="term" value="F:cystathionine gamma-synthase activity"/>
    <property type="evidence" value="ECO:0007669"/>
    <property type="project" value="UniProtKB-EC"/>
</dbReference>
<evidence type="ECO:0000256" key="8">
    <source>
        <dbReference type="ARBA" id="ARBA00058439"/>
    </source>
</evidence>
<comment type="caution">
    <text evidence="12">The sequence shown here is derived from an EMBL/GenBank/DDBJ whole genome shotgun (WGS) entry which is preliminary data.</text>
</comment>
<dbReference type="Proteomes" id="UP000247702">
    <property type="component" value="Unassembled WGS sequence"/>
</dbReference>